<keyword evidence="1" id="KW-0812">Transmembrane</keyword>
<proteinExistence type="predicted"/>
<evidence type="ECO:0000313" key="3">
    <source>
        <dbReference type="EMBL" id="MDR7090452.1"/>
    </source>
</evidence>
<evidence type="ECO:0000256" key="1">
    <source>
        <dbReference type="SAM" id="Phobius"/>
    </source>
</evidence>
<feature type="transmembrane region" description="Helical" evidence="1">
    <location>
        <begin position="37"/>
        <end position="61"/>
    </location>
</feature>
<organism evidence="3 4">
    <name type="scientific">Cellvibrio fibrivorans</name>
    <dbReference type="NCBI Taxonomy" id="126350"/>
    <lineage>
        <taxon>Bacteria</taxon>
        <taxon>Pseudomonadati</taxon>
        <taxon>Pseudomonadota</taxon>
        <taxon>Gammaproteobacteria</taxon>
        <taxon>Cellvibrionales</taxon>
        <taxon>Cellvibrionaceae</taxon>
        <taxon>Cellvibrio</taxon>
    </lineage>
</organism>
<sequence>MSLFETVNIIGYTLYFGFAVLLLWLSRIPRTNAGAGCWGVAIFLGFCARLALSFSGSLFTINAAEHLYAFFISLEKCFLLLGAFRFFSLPHYTRPYLILVALIMLWLTSSWLAEFSRLLFSVGVGLFNAAALLFFAVIAYRERNTIPHKVMLWVAIICACFALHWLTYPVLRFTDTWLAPGFLLGTAMAVLLYLSLISAVLLQFQKRLQDAEIYALDLAYHDPLTGLNNKRYMTTLFDQALILATRPHQMLAVIYIDLDNFKPINDTAGHTVGDEVLKIIAKRLVDNTRSTDICARIGGDEFVVIATQLENAEHANQIASKILQQCCSPVEIGHSNYQLGASIGVSIYPTHSNDLHQLLQLADTAMYEVKKNGKSGFQVLGN</sequence>
<keyword evidence="1" id="KW-1133">Transmembrane helix</keyword>
<feature type="transmembrane region" description="Helical" evidence="1">
    <location>
        <begin position="152"/>
        <end position="171"/>
    </location>
</feature>
<dbReference type="Pfam" id="PF00990">
    <property type="entry name" value="GGDEF"/>
    <property type="match status" value="1"/>
</dbReference>
<dbReference type="InterPro" id="IPR052163">
    <property type="entry name" value="DGC-Regulatory_Protein"/>
</dbReference>
<dbReference type="SMART" id="SM00267">
    <property type="entry name" value="GGDEF"/>
    <property type="match status" value="1"/>
</dbReference>
<dbReference type="InterPro" id="IPR043128">
    <property type="entry name" value="Rev_trsase/Diguanyl_cyclase"/>
</dbReference>
<feature type="domain" description="GGDEF" evidence="2">
    <location>
        <begin position="249"/>
        <end position="382"/>
    </location>
</feature>
<dbReference type="InterPro" id="IPR029787">
    <property type="entry name" value="Nucleotide_cyclase"/>
</dbReference>
<name>A0ABU1UZ25_9GAMM</name>
<gene>
    <name evidence="3" type="ORF">J2X05_002476</name>
</gene>
<dbReference type="CDD" id="cd01949">
    <property type="entry name" value="GGDEF"/>
    <property type="match status" value="1"/>
</dbReference>
<evidence type="ECO:0000259" key="2">
    <source>
        <dbReference type="PROSITE" id="PS50887"/>
    </source>
</evidence>
<dbReference type="PANTHER" id="PTHR46663">
    <property type="entry name" value="DIGUANYLATE CYCLASE DGCT-RELATED"/>
    <property type="match status" value="1"/>
</dbReference>
<accession>A0ABU1UZ25</accession>
<evidence type="ECO:0000313" key="4">
    <source>
        <dbReference type="Proteomes" id="UP001253595"/>
    </source>
</evidence>
<reference evidence="3 4" key="1">
    <citation type="submission" date="2023-07" db="EMBL/GenBank/DDBJ databases">
        <title>Sorghum-associated microbial communities from plants grown in Nebraska, USA.</title>
        <authorList>
            <person name="Schachtman D."/>
        </authorList>
    </citation>
    <scope>NUCLEOTIDE SEQUENCE [LARGE SCALE GENOMIC DNA]</scope>
    <source>
        <strain evidence="3 4">BE190</strain>
    </source>
</reference>
<feature type="transmembrane region" description="Helical" evidence="1">
    <location>
        <begin position="119"/>
        <end position="140"/>
    </location>
</feature>
<dbReference type="RefSeq" id="WP_310072783.1">
    <property type="nucleotide sequence ID" value="NZ_JAVDVX010000004.1"/>
</dbReference>
<feature type="transmembrane region" description="Helical" evidence="1">
    <location>
        <begin position="177"/>
        <end position="202"/>
    </location>
</feature>
<dbReference type="EMBL" id="JAVDVX010000004">
    <property type="protein sequence ID" value="MDR7090452.1"/>
    <property type="molecule type" value="Genomic_DNA"/>
</dbReference>
<dbReference type="PROSITE" id="PS50887">
    <property type="entry name" value="GGDEF"/>
    <property type="match status" value="1"/>
</dbReference>
<feature type="transmembrane region" description="Helical" evidence="1">
    <location>
        <begin position="67"/>
        <end position="84"/>
    </location>
</feature>
<dbReference type="SUPFAM" id="SSF55073">
    <property type="entry name" value="Nucleotide cyclase"/>
    <property type="match status" value="1"/>
</dbReference>
<dbReference type="NCBIfam" id="TIGR00254">
    <property type="entry name" value="GGDEF"/>
    <property type="match status" value="1"/>
</dbReference>
<dbReference type="InterPro" id="IPR000160">
    <property type="entry name" value="GGDEF_dom"/>
</dbReference>
<feature type="transmembrane region" description="Helical" evidence="1">
    <location>
        <begin position="6"/>
        <end position="25"/>
    </location>
</feature>
<dbReference type="Proteomes" id="UP001253595">
    <property type="component" value="Unassembled WGS sequence"/>
</dbReference>
<dbReference type="Gene3D" id="3.30.70.270">
    <property type="match status" value="1"/>
</dbReference>
<keyword evidence="4" id="KW-1185">Reference proteome</keyword>
<feature type="transmembrane region" description="Helical" evidence="1">
    <location>
        <begin position="96"/>
        <end position="113"/>
    </location>
</feature>
<protein>
    <submittedName>
        <fullName evidence="3">Diguanylate cyclase (GGDEF)-like protein</fullName>
    </submittedName>
</protein>
<keyword evidence="1" id="KW-0472">Membrane</keyword>
<dbReference type="PANTHER" id="PTHR46663:SF2">
    <property type="entry name" value="GGDEF DOMAIN-CONTAINING PROTEIN"/>
    <property type="match status" value="1"/>
</dbReference>
<comment type="caution">
    <text evidence="3">The sequence shown here is derived from an EMBL/GenBank/DDBJ whole genome shotgun (WGS) entry which is preliminary data.</text>
</comment>